<dbReference type="Proteomes" id="UP000242519">
    <property type="component" value="Unassembled WGS sequence"/>
</dbReference>
<evidence type="ECO:0000256" key="2">
    <source>
        <dbReference type="ARBA" id="ARBA00013194"/>
    </source>
</evidence>
<dbReference type="EC" id="5.2.1.8" evidence="2 6"/>
<dbReference type="InParanoid" id="A0A218Z4I4"/>
<dbReference type="InterPro" id="IPR001179">
    <property type="entry name" value="PPIase_FKBP_dom"/>
</dbReference>
<keyword evidence="9" id="KW-1185">Reference proteome</keyword>
<dbReference type="PANTHER" id="PTHR10516:SF443">
    <property type="entry name" value="FK506-BINDING PROTEIN 59-RELATED"/>
    <property type="match status" value="1"/>
</dbReference>
<comment type="similarity">
    <text evidence="5">Belongs to the FKBP-type PPIase family. FKBP1 subfamily.</text>
</comment>
<dbReference type="Gene3D" id="3.10.50.40">
    <property type="match status" value="1"/>
</dbReference>
<dbReference type="Pfam" id="PF00254">
    <property type="entry name" value="FKBP_C"/>
    <property type="match status" value="1"/>
</dbReference>
<reference evidence="8 9" key="1">
    <citation type="submission" date="2017-04" db="EMBL/GenBank/DDBJ databases">
        <title>Draft genome sequence of Marssonina coronaria NL1: causal agent of apple blotch.</title>
        <authorList>
            <person name="Cheng Q."/>
        </authorList>
    </citation>
    <scope>NUCLEOTIDE SEQUENCE [LARGE SCALE GENOMIC DNA]</scope>
    <source>
        <strain evidence="8 9">NL1</strain>
    </source>
</reference>
<dbReference type="EMBL" id="MZNU01000247">
    <property type="protein sequence ID" value="OWP02175.1"/>
    <property type="molecule type" value="Genomic_DNA"/>
</dbReference>
<dbReference type="PANTHER" id="PTHR10516">
    <property type="entry name" value="PEPTIDYL-PROLYL CIS-TRANS ISOMERASE"/>
    <property type="match status" value="1"/>
</dbReference>
<feature type="domain" description="PPIase FKBP-type" evidence="7">
    <location>
        <begin position="62"/>
        <end position="107"/>
    </location>
</feature>
<evidence type="ECO:0000256" key="3">
    <source>
        <dbReference type="ARBA" id="ARBA00023110"/>
    </source>
</evidence>
<dbReference type="OrthoDB" id="1902587at2759"/>
<evidence type="ECO:0000256" key="4">
    <source>
        <dbReference type="ARBA" id="ARBA00023235"/>
    </source>
</evidence>
<evidence type="ECO:0000256" key="5">
    <source>
        <dbReference type="ARBA" id="ARBA00038106"/>
    </source>
</evidence>
<accession>A0A218Z4I4</accession>
<comment type="caution">
    <text evidence="8">The sequence shown here is derived from an EMBL/GenBank/DDBJ whole genome shotgun (WGS) entry which is preliminary data.</text>
</comment>
<evidence type="ECO:0000313" key="8">
    <source>
        <dbReference type="EMBL" id="OWP02175.1"/>
    </source>
</evidence>
<dbReference type="AlphaFoldDB" id="A0A218Z4I4"/>
<gene>
    <name evidence="8" type="ORF">B2J93_3607</name>
</gene>
<dbReference type="STRING" id="503106.A0A218Z4I4"/>
<dbReference type="PROSITE" id="PS50059">
    <property type="entry name" value="FKBP_PPIASE"/>
    <property type="match status" value="1"/>
</dbReference>
<proteinExistence type="inferred from homology"/>
<evidence type="ECO:0000256" key="6">
    <source>
        <dbReference type="PROSITE-ProRule" id="PRU00277"/>
    </source>
</evidence>
<organism evidence="8 9">
    <name type="scientific">Diplocarpon coronariae</name>
    <dbReference type="NCBI Taxonomy" id="2795749"/>
    <lineage>
        <taxon>Eukaryota</taxon>
        <taxon>Fungi</taxon>
        <taxon>Dikarya</taxon>
        <taxon>Ascomycota</taxon>
        <taxon>Pezizomycotina</taxon>
        <taxon>Leotiomycetes</taxon>
        <taxon>Helotiales</taxon>
        <taxon>Drepanopezizaceae</taxon>
        <taxon>Diplocarpon</taxon>
    </lineage>
</organism>
<keyword evidence="4 6" id="KW-0413">Isomerase</keyword>
<evidence type="ECO:0000256" key="1">
    <source>
        <dbReference type="ARBA" id="ARBA00000971"/>
    </source>
</evidence>
<protein>
    <recommendedName>
        <fullName evidence="2 6">peptidylprolyl isomerase</fullName>
        <ecNumber evidence="2 6">5.2.1.8</ecNumber>
    </recommendedName>
</protein>
<evidence type="ECO:0000313" key="9">
    <source>
        <dbReference type="Proteomes" id="UP000242519"/>
    </source>
</evidence>
<dbReference type="InterPro" id="IPR046357">
    <property type="entry name" value="PPIase_dom_sf"/>
</dbReference>
<dbReference type="SUPFAM" id="SSF54534">
    <property type="entry name" value="FKBP-like"/>
    <property type="match status" value="1"/>
</dbReference>
<dbReference type="InterPro" id="IPR050689">
    <property type="entry name" value="FKBP-type_PPIase"/>
</dbReference>
<keyword evidence="3 6" id="KW-0697">Rotamase</keyword>
<name>A0A218Z4I4_9HELO</name>
<dbReference type="GO" id="GO:0005737">
    <property type="term" value="C:cytoplasm"/>
    <property type="evidence" value="ECO:0007669"/>
    <property type="project" value="TreeGrafter"/>
</dbReference>
<comment type="catalytic activity">
    <reaction evidence="1 6">
        <text>[protein]-peptidylproline (omega=180) = [protein]-peptidylproline (omega=0)</text>
        <dbReference type="Rhea" id="RHEA:16237"/>
        <dbReference type="Rhea" id="RHEA-COMP:10747"/>
        <dbReference type="Rhea" id="RHEA-COMP:10748"/>
        <dbReference type="ChEBI" id="CHEBI:83833"/>
        <dbReference type="ChEBI" id="CHEBI:83834"/>
        <dbReference type="EC" id="5.2.1.8"/>
    </reaction>
</comment>
<evidence type="ECO:0000259" key="7">
    <source>
        <dbReference type="PROSITE" id="PS50059"/>
    </source>
</evidence>
<sequence>MRTATPRLFRLAGSSSSLFTLNTSSAQPTTISTIRSLSRTSANMGVTKTVLKEGSGAIPKAGDYVTIEYTGYLKDTTKPGNKGTQFDSSVGRGAFVTEIGTNRVIKGNGFSKIIPANADLIFDVELQKIN</sequence>
<dbReference type="GO" id="GO:0003755">
    <property type="term" value="F:peptidyl-prolyl cis-trans isomerase activity"/>
    <property type="evidence" value="ECO:0007669"/>
    <property type="project" value="UniProtKB-KW"/>
</dbReference>